<dbReference type="InterPro" id="IPR003965">
    <property type="entry name" value="Fatty_acid_synthase"/>
</dbReference>
<dbReference type="InterPro" id="IPR055118">
    <property type="entry name" value="FAS-like_AT_central"/>
</dbReference>
<dbReference type="Gene3D" id="1.20.930.70">
    <property type="match status" value="1"/>
</dbReference>
<comment type="similarity">
    <text evidence="1">Belongs to the enoyl-CoA hydratase/isomerase family.</text>
</comment>
<evidence type="ECO:0000256" key="5">
    <source>
        <dbReference type="ARBA" id="ARBA00022801"/>
    </source>
</evidence>
<keyword evidence="4" id="KW-0808">Transferase</keyword>
<dbReference type="PRINTS" id="PR01483">
    <property type="entry name" value="FASYNTHASE"/>
</dbReference>
<gene>
    <name evidence="10" type="ORF">FNY88_00895</name>
</gene>
<dbReference type="InterPro" id="IPR050830">
    <property type="entry name" value="Fungal_FAS"/>
</dbReference>
<evidence type="ECO:0000256" key="6">
    <source>
        <dbReference type="ARBA" id="ARBA00022857"/>
    </source>
</evidence>
<feature type="domain" description="Ketosynthase family 3 (KS3)" evidence="9">
    <location>
        <begin position="2440"/>
        <end position="2895"/>
    </location>
</feature>
<dbReference type="PROSITE" id="PS52004">
    <property type="entry name" value="KS3_2"/>
    <property type="match status" value="1"/>
</dbReference>
<dbReference type="InterPro" id="IPR002539">
    <property type="entry name" value="MaoC-like_dom"/>
</dbReference>
<dbReference type="SUPFAM" id="SSF51735">
    <property type="entry name" value="NAD(P)-binding Rossmann-fold domains"/>
    <property type="match status" value="1"/>
</dbReference>
<protein>
    <submittedName>
        <fullName evidence="10">DUF1729 domain-containing protein</fullName>
    </submittedName>
</protein>
<evidence type="ECO:0000256" key="7">
    <source>
        <dbReference type="ARBA" id="ARBA00023002"/>
    </source>
</evidence>
<dbReference type="Gene3D" id="3.20.20.70">
    <property type="entry name" value="Aldolase class I"/>
    <property type="match status" value="1"/>
</dbReference>
<dbReference type="Pfam" id="PF00698">
    <property type="entry name" value="Acyl_transf_1"/>
    <property type="match status" value="1"/>
</dbReference>
<dbReference type="InterPro" id="IPR020841">
    <property type="entry name" value="PKS_Beta-ketoAc_synthase_dom"/>
</dbReference>
<dbReference type="Pfam" id="PF00109">
    <property type="entry name" value="ketoacyl-synt"/>
    <property type="match status" value="1"/>
</dbReference>
<keyword evidence="2" id="KW-0596">Phosphopantetheine</keyword>
<dbReference type="PANTHER" id="PTHR10982">
    <property type="entry name" value="MALONYL COA-ACYL CARRIER PROTEIN TRANSACYLASE"/>
    <property type="match status" value="1"/>
</dbReference>
<evidence type="ECO:0000256" key="3">
    <source>
        <dbReference type="ARBA" id="ARBA00022553"/>
    </source>
</evidence>
<dbReference type="InterPro" id="IPR013565">
    <property type="entry name" value="Fas1/AflB-like_central"/>
</dbReference>
<dbReference type="InterPro" id="IPR016039">
    <property type="entry name" value="Thiolase-like"/>
</dbReference>
<dbReference type="Pfam" id="PF01575">
    <property type="entry name" value="MaoC_dehydratas"/>
    <property type="match status" value="1"/>
</dbReference>
<dbReference type="InterPro" id="IPR029069">
    <property type="entry name" value="HotDog_dom_sf"/>
</dbReference>
<dbReference type="RefSeq" id="WP_144014250.1">
    <property type="nucleotide sequence ID" value="NZ_VKDI01000002.1"/>
</dbReference>
<dbReference type="Gene3D" id="3.40.366.10">
    <property type="entry name" value="Malonyl-Coenzyme A Acyl Carrier Protein, domain 2"/>
    <property type="match status" value="3"/>
</dbReference>
<dbReference type="Gene3D" id="3.10.129.10">
    <property type="entry name" value="Hotdog Thioesterase"/>
    <property type="match status" value="1"/>
</dbReference>
<dbReference type="CDD" id="cd00828">
    <property type="entry name" value="elong_cond_enzymes"/>
    <property type="match status" value="1"/>
</dbReference>
<feature type="region of interest" description="Disordered" evidence="8">
    <location>
        <begin position="1641"/>
        <end position="1688"/>
    </location>
</feature>
<dbReference type="Pfam" id="PF22690">
    <property type="entry name" value="FAS_AT_central"/>
    <property type="match status" value="1"/>
</dbReference>
<keyword evidence="7" id="KW-0560">Oxidoreductase</keyword>
<proteinExistence type="inferred from homology"/>
<dbReference type="CDD" id="cd08950">
    <property type="entry name" value="KR_fFAS_SDR_c_like"/>
    <property type="match status" value="1"/>
</dbReference>
<dbReference type="InterPro" id="IPR047224">
    <property type="entry name" value="FAS_alpha_su_C"/>
</dbReference>
<evidence type="ECO:0000256" key="1">
    <source>
        <dbReference type="ARBA" id="ARBA00005254"/>
    </source>
</evidence>
<sequence>MPVTMLHSMPRPAVLFAGQGSDWQGFIATAAQTAATAESLREALAQARSLTGPAARTIASTCPGALERLEQLIAGSTESSPLDSLPAVSIPGIVLGQIAAIEQLRDLGVDIDERAGHSQGSLGALAVDKPAHALALAILMGTAASAVNGSDPRSQMLSVRGLEHGFVTEHLHGTAAIAVVNGRRHFALSGSPEDLAATRTAIEEAVKGFNAELEKRTIGGDELSPRFDELPVALPFHNPMLAMAAERTVALAQKCGLDVDEARAQAEAILVNEHDWPATLAALNSEHLIVLDRALTALTRRVVEGTGITVISAATPQELNALATPGTELPKALNYADFAPRTIELPNGRTYTQTRFSDLTGLSPIMLGGMTPTSADGEIVAAAANSGHWTEMAGGGMYSDEVFRAHLATMEQHLRPGRTAQFNTMFFDRFLWNLHFGQARIVPKARAAGAAFNGVCISAGIPEVEEAGELLDRLHADGFPFISFKPGTAKQIRDVLAIATAYPEDRIIMQVEDGHAGGHHSWVNLDDMLLDTYAEIRQHPNVYLAVGGGIASPDRATSYLTGEWAKKHAMPAMPVDAVFIGTVAMATKEAKATDSVKDLLVNTEGISPSKNGGWVGRGTGAHGVASSQSHLLADIHDLDNSFAAASRLITSLSIEEYPAHRQEIIDALAKTCKPYFGDVESMTYAEWLERFVTLAHPFVDPSWDDRFLDLLHRVEARLNPADHGQIETLFPTVEAVHDAPRAVAKLLAEYPAARTTEVSARDAAWWISLHYKHVKPMPWVPAIDGDLKSWFGKDTLWQAQDERYTADQVRIIPGPVAVAGITKKNEPVADLLARFEQATTDALLEQGSTPQKAFSRLNSAADEAAFLRTSPTLLWHGHLMANPAYEMDENAFDLRQDAEGNWEIVITADSYWDDLPEEQRPFYVREVTVPVDLPEDVATGGSPVVSEERLPNSVFTLLEGLAGVGSTAEQGDEITEMPTVESGYSFHFPASLLSAHSAVTCGDSSAEKAGTPDVLVGPCWPAIYAALGSGRLEDGYPVIEGLLNAVHLDHVIDLRVPLEQLADGRQIDVTSSCTAIEESVSGRIVTVELELKDHASGDIVATQMHRFAIRGRATGTAAPSQAPEWGGGKSATKVEPTPRSFVDRTTVTAPQDMTPFALVSGDYNPIHTSYNAAQLVNLQAPLVHGMWLSAAAQQVAGRHGRVVGWTYSMYGMVQLGDDIEVTVERVGRKGIHQALEVTCRIEGEVVSRGQALLAAPTTAYVYPGQGIQAEGMGKGDRQASPAAREAWRRADAHTRENLGFSIQKIIDENPTELTVRGTTFRHPQGVLHLTQFTQVALAVVAYAQTERLRAEDALAPTSYFAGHSLGEYTALASLANIFDLEGVIDIVYSRGSAMGSLVPRDAEGNSEYAMAALRPNMAGIDGDNVDAWVAEVAAATGEFLEIVNYNIRGQQYSVAGTKKGLKALVDKANAIAPRAAVMIPGIDVPFHSRVLREGVPAFAEKLDELLPQELDLDALVGRYIPNLVARPFELTQDFVDAVAPLAPSGKLDGLKVEDLSEHELARLLLIELLSWQFASPVRWIETQDLLFGKVEQIIEVGLASSPTLTNLATRSLAVAGIPEGTIRVLNVERDQEQVMLADVSEAPAAEPAPESDAEEAPQANEAPAEAAEAPAAAAPAAAPAPAPTAAAASGDAPELRFGAAEAIMVLFAFQNKIRVDQIADSDTVEELTNGVSSRRNQLLMDMSAEIGVPAIDGAADADVATLREKVATAAPGYSAFGPVLGEAVGARLRQLFGAAGLKPTAVADYVTGTWGLPESWVAHVEAEILLGSREEDSVRGGSLSTVPASATSKSAAHELIDAAVQAVAATHGASVSKGAAAGGAGGGAVVDSAALDAFAETVTGESGVLATVARQVLSQLGLDSEPELIEAPDTTVIDAVEAELGSGWLKSVTPSFDANKAVLFDDSWAIARERLARLALGQAEYPVDSFRGAGEDLARQARWWKREDIAQAAVDTTPGAFAGEVALVTGAAPGSIATALVERLLEGGATVIMTASRVSQARKEFARTLYAEHGAAGSALWLVPANLSSFRDIDALIDWIGTEQRESVGNEVKILKPALTPTLAFPFAAPSVSGSLADASGTTETQARLLLWSVERTIAGLARLSQGDVDKRCHVVLPGSPNRGTFGGDGAYGEVKAALDAILNKWKVEAGWPQGVTLAQAKIGWVAGTHLMGGNDGLVPAAEKADIKVWSPEEISSELMDLASADSREQAAHAPVEKDLTGGLEGFSLKELAADVEPAETTGAVPNEDKDAPATITALPNQVQAVQPGLEEEVGQVTTDLEDMVVIAGIGEVSSWGSGRTRFEAEFGLQRDGSAELTAAGVLELAWMTGLVEWREDPHPGWFVVESDEEIAEEDIFERFRDEVVARSGVRTLTDKYHLTDRGSIDLTTVFLDRDVTFTVDSEATARDIQEADPEFVSIAEVDGEWQVTRRQGATVKVPRKATLTRTVAAQMPDDFDAAKWGIPEHMLDSLDRMAVWNLVSAVDAFTQAGFSPAELLRSIHPGQVATTQGTGIGGMESLHKVFVTRFLGEERPSDILQEALPNVIAAHTMQSLVGGYGSMIHPIGACATAAVSIEEAVDKIALGKADVVVAGGIDDVQVESLQGFGDMNATAETAKMTAKGIDDRFISRANDRRRGGFLEGEGGGTVLLVRASLAADLGLPVLAVVAHAASYGDGAHTSIPAPGLGALGAGRGRENSRLARSLRGLGLTPNDVSVLSKHDTSTNANDPNESELHSLLWPAIGRNEDQPMFVISQKTLTGHSKAGAALFQTGGIIDVFRTHRIPANVSLDCVDPLIAPKAPNLVWLRSPLDLAAAGHSVKAAALTSLGFGHVSALIVYAHPGVFEQAVSQQRGADAAASWREHAEQRLRAGRAHFEAGMLGRAPLFEVIEGRRLPHADAKVMIDGYGLVDADKAAEISMLLDADARLGSNGEFSSV</sequence>
<keyword evidence="6" id="KW-0521">NADP</keyword>
<dbReference type="InterPro" id="IPR014031">
    <property type="entry name" value="Ketoacyl_synth_C"/>
</dbReference>
<dbReference type="InterPro" id="IPR001227">
    <property type="entry name" value="Ac_transferase_dom_sf"/>
</dbReference>
<organism evidence="10 11">
    <name type="scientific">Corynebacterium guaraldiae</name>
    <dbReference type="NCBI Taxonomy" id="3051103"/>
    <lineage>
        <taxon>Bacteria</taxon>
        <taxon>Bacillati</taxon>
        <taxon>Actinomycetota</taxon>
        <taxon>Actinomycetes</taxon>
        <taxon>Mycobacteriales</taxon>
        <taxon>Corynebacteriaceae</taxon>
        <taxon>Corynebacterium</taxon>
    </lineage>
</organism>
<keyword evidence="5" id="KW-0378">Hydrolase</keyword>
<dbReference type="SUPFAM" id="SSF54637">
    <property type="entry name" value="Thioesterase/thiol ester dehydrase-isomerase"/>
    <property type="match status" value="1"/>
</dbReference>
<dbReference type="InterPro" id="IPR013785">
    <property type="entry name" value="Aldolase_TIM"/>
</dbReference>
<dbReference type="InterPro" id="IPR014043">
    <property type="entry name" value="Acyl_transferase_dom"/>
</dbReference>
<dbReference type="SUPFAM" id="SSF51412">
    <property type="entry name" value="Inosine monophosphate dehydrogenase (IMPDH)"/>
    <property type="match status" value="1"/>
</dbReference>
<accession>A0ABY3CWE5</accession>
<evidence type="ECO:0000313" key="10">
    <source>
        <dbReference type="EMBL" id="TRX50725.1"/>
    </source>
</evidence>
<dbReference type="SUPFAM" id="SSF52151">
    <property type="entry name" value="FabD/lysophospholipase-like"/>
    <property type="match status" value="2"/>
</dbReference>
<dbReference type="Pfam" id="PF08354">
    <property type="entry name" value="Fas1-AflB-like_hel"/>
    <property type="match status" value="1"/>
</dbReference>
<dbReference type="PANTHER" id="PTHR10982:SF21">
    <property type="entry name" value="FATTY ACID SYNTHASE SUBUNIT BETA"/>
    <property type="match status" value="1"/>
</dbReference>
<dbReference type="InterPro" id="IPR018201">
    <property type="entry name" value="Ketoacyl_synth_AS"/>
</dbReference>
<dbReference type="Gene3D" id="3.40.47.10">
    <property type="match status" value="1"/>
</dbReference>
<dbReference type="Pfam" id="PF02801">
    <property type="entry name" value="Ketoacyl-synt_C"/>
    <property type="match status" value="1"/>
</dbReference>
<feature type="region of interest" description="Disordered" evidence="8">
    <location>
        <begin position="1116"/>
        <end position="1140"/>
    </location>
</feature>
<dbReference type="EMBL" id="VKDI01000002">
    <property type="protein sequence ID" value="TRX50725.1"/>
    <property type="molecule type" value="Genomic_DNA"/>
</dbReference>
<keyword evidence="3" id="KW-0597">Phosphoprotein</keyword>
<evidence type="ECO:0000256" key="2">
    <source>
        <dbReference type="ARBA" id="ARBA00022450"/>
    </source>
</evidence>
<evidence type="ECO:0000256" key="4">
    <source>
        <dbReference type="ARBA" id="ARBA00022679"/>
    </source>
</evidence>
<evidence type="ECO:0000313" key="11">
    <source>
        <dbReference type="Proteomes" id="UP000316859"/>
    </source>
</evidence>
<dbReference type="SMART" id="SM00825">
    <property type="entry name" value="PKS_KS"/>
    <property type="match status" value="1"/>
</dbReference>
<evidence type="ECO:0000259" key="9">
    <source>
        <dbReference type="PROSITE" id="PS52004"/>
    </source>
</evidence>
<dbReference type="Proteomes" id="UP000316859">
    <property type="component" value="Unassembled WGS sequence"/>
</dbReference>
<dbReference type="PROSITE" id="PS00606">
    <property type="entry name" value="KS3_1"/>
    <property type="match status" value="1"/>
</dbReference>
<dbReference type="InterPro" id="IPR014030">
    <property type="entry name" value="Ketoacyl_synth_N"/>
</dbReference>
<dbReference type="InterPro" id="IPR016035">
    <property type="entry name" value="Acyl_Trfase/lysoPLipase"/>
</dbReference>
<dbReference type="Pfam" id="PF18094">
    <property type="entry name" value="DNA_pol_B_N"/>
    <property type="match status" value="1"/>
</dbReference>
<dbReference type="SUPFAM" id="SSF53901">
    <property type="entry name" value="Thiolase-like"/>
    <property type="match status" value="2"/>
</dbReference>
<name>A0ABY3CWE5_9CORY</name>
<dbReference type="InterPro" id="IPR036291">
    <property type="entry name" value="NAD(P)-bd_dom_sf"/>
</dbReference>
<feature type="compositionally biased region" description="Low complexity" evidence="8">
    <location>
        <begin position="1656"/>
        <end position="1688"/>
    </location>
</feature>
<comment type="caution">
    <text evidence="10">The sequence shown here is derived from an EMBL/GenBank/DDBJ whole genome shotgun (WGS) entry which is preliminary data.</text>
</comment>
<evidence type="ECO:0000256" key="8">
    <source>
        <dbReference type="SAM" id="MobiDB-lite"/>
    </source>
</evidence>
<dbReference type="Gene3D" id="3.90.25.70">
    <property type="match status" value="1"/>
</dbReference>
<dbReference type="SMART" id="SM00827">
    <property type="entry name" value="PKS_AT"/>
    <property type="match status" value="1"/>
</dbReference>
<dbReference type="Gene3D" id="3.40.50.720">
    <property type="entry name" value="NAD(P)-binding Rossmann-like Domain"/>
    <property type="match status" value="1"/>
</dbReference>
<keyword evidence="11" id="KW-1185">Reference proteome</keyword>
<reference evidence="10 11" key="1">
    <citation type="submission" date="2019-07" db="EMBL/GenBank/DDBJ databases">
        <title>Draft genome of C. aurimucosum strain 2299.</title>
        <authorList>
            <person name="Pacheco L.G.C."/>
            <person name="Aguiar E.R.G.R."/>
            <person name="Santos C.S."/>
            <person name="Rocha D.J.P.G."/>
            <person name="Sant'Anna L.O."/>
            <person name="Mattos-Guaraldi A.L."/>
            <person name="Santos L.S."/>
        </authorList>
    </citation>
    <scope>NUCLEOTIDE SEQUENCE [LARGE SCALE GENOMIC DNA]</scope>
    <source>
        <strain evidence="10 11">2299</strain>
    </source>
</reference>